<evidence type="ECO:0000313" key="2">
    <source>
        <dbReference type="Proteomes" id="UP001164539"/>
    </source>
</evidence>
<reference evidence="1 2" key="1">
    <citation type="journal article" date="2023" name="Science">
        <title>Complex scaffold remodeling in plant triterpene biosynthesis.</title>
        <authorList>
            <person name="De La Pena R."/>
            <person name="Hodgson H."/>
            <person name="Liu J.C."/>
            <person name="Stephenson M.J."/>
            <person name="Martin A.C."/>
            <person name="Owen C."/>
            <person name="Harkess A."/>
            <person name="Leebens-Mack J."/>
            <person name="Jimenez L.E."/>
            <person name="Osbourn A."/>
            <person name="Sattely E.S."/>
        </authorList>
    </citation>
    <scope>NUCLEOTIDE SEQUENCE [LARGE SCALE GENOMIC DNA]</scope>
    <source>
        <strain evidence="2">cv. JPN11</strain>
        <tissue evidence="1">Leaf</tissue>
    </source>
</reference>
<accession>A0ACC1XTH7</accession>
<organism evidence="1 2">
    <name type="scientific">Melia azedarach</name>
    <name type="common">Chinaberry tree</name>
    <dbReference type="NCBI Taxonomy" id="155640"/>
    <lineage>
        <taxon>Eukaryota</taxon>
        <taxon>Viridiplantae</taxon>
        <taxon>Streptophyta</taxon>
        <taxon>Embryophyta</taxon>
        <taxon>Tracheophyta</taxon>
        <taxon>Spermatophyta</taxon>
        <taxon>Magnoliopsida</taxon>
        <taxon>eudicotyledons</taxon>
        <taxon>Gunneridae</taxon>
        <taxon>Pentapetalae</taxon>
        <taxon>rosids</taxon>
        <taxon>malvids</taxon>
        <taxon>Sapindales</taxon>
        <taxon>Meliaceae</taxon>
        <taxon>Melia</taxon>
    </lineage>
</organism>
<name>A0ACC1XTH7_MELAZ</name>
<comment type="caution">
    <text evidence="1">The sequence shown here is derived from an EMBL/GenBank/DDBJ whole genome shotgun (WGS) entry which is preliminary data.</text>
</comment>
<evidence type="ECO:0000313" key="1">
    <source>
        <dbReference type="EMBL" id="KAJ4714207.1"/>
    </source>
</evidence>
<keyword evidence="2" id="KW-1185">Reference proteome</keyword>
<gene>
    <name evidence="1" type="ORF">OWV82_012725</name>
</gene>
<dbReference type="EMBL" id="CM051400">
    <property type="protein sequence ID" value="KAJ4714207.1"/>
    <property type="molecule type" value="Genomic_DNA"/>
</dbReference>
<protein>
    <submittedName>
        <fullName evidence="1">RING-H2 finger protein</fullName>
    </submittedName>
</protein>
<proteinExistence type="predicted"/>
<sequence length="170" mass="18994">MESVNLIPDHIGPSPSPNLCHKQVSVTLSLFIIIIGTVCGILFFLFRRFPKCFIIVVRSTSNRSPPHPEDDHQHDSEDDQEDKLAAIPVLTYAETTLPSGSPVSSERESCAVCLGEYADTDIVRVLPSCKHMFHKNCIDRWLTVRSSNCPFCRRQTVHQSNLELATTTGN</sequence>
<dbReference type="Proteomes" id="UP001164539">
    <property type="component" value="Chromosome 7"/>
</dbReference>